<dbReference type="Gene3D" id="3.30.450.40">
    <property type="match status" value="1"/>
</dbReference>
<reference evidence="1" key="1">
    <citation type="journal article" date="2006" name="Appl. Environ. Microbiol.">
        <title>Comparative genomics of DNA fragments from six Antarctic marine planktonic bacteria.</title>
        <authorList>
            <person name="Grzymski J.J."/>
            <person name="Carter B.J."/>
            <person name="DeLong E.F."/>
            <person name="Feldman R.A."/>
            <person name="Ghadiri A."/>
            <person name="Murray A.E."/>
        </authorList>
    </citation>
    <scope>NUCLEOTIDE SEQUENCE</scope>
</reference>
<protein>
    <recommendedName>
        <fullName evidence="2">DUF484 family protein</fullName>
    </recommendedName>
</protein>
<dbReference type="SUPFAM" id="SSF55781">
    <property type="entry name" value="GAF domain-like"/>
    <property type="match status" value="1"/>
</dbReference>
<accession>Q2PYI2</accession>
<evidence type="ECO:0008006" key="2">
    <source>
        <dbReference type="Google" id="ProtNLM"/>
    </source>
</evidence>
<sequence>MSKIKSNTTATKDEPLNADAVASYLRQNPDFFNQRSSLLADIELAHDCGQATSLIERQTQVMRQKIKDNADRMSDILTTARRNDVQFEKTKRLVITLAAAANLNDLTEALKQSFIGEFHADAVHLAIFSGLNVTDTHPCLSSAEDPEENTYNAEIKALASNNWAYCQDFKVTSMSHLFVHHSKLKSSAIVPLYLADQPLGVLIIASNCADHYSDQLDTLFLNHVAAVTGRCLGRIQV</sequence>
<dbReference type="Pfam" id="PF04340">
    <property type="entry name" value="DUF484"/>
    <property type="match status" value="1"/>
</dbReference>
<organism evidence="1">
    <name type="scientific">uncultured marine bacterium Ant4D3</name>
    <dbReference type="NCBI Taxonomy" id="360423"/>
    <lineage>
        <taxon>Bacteria</taxon>
        <taxon>environmental samples</taxon>
    </lineage>
</organism>
<dbReference type="PANTHER" id="PTHR38765:SF1">
    <property type="entry name" value="DUF484 DOMAIN-CONTAINING PROTEIN"/>
    <property type="match status" value="1"/>
</dbReference>
<proteinExistence type="predicted"/>
<dbReference type="InterPro" id="IPR029016">
    <property type="entry name" value="GAF-like_dom_sf"/>
</dbReference>
<name>Q2PYI2_9BACT</name>
<dbReference type="AlphaFoldDB" id="Q2PYI2"/>
<dbReference type="EMBL" id="DQ295237">
    <property type="protein sequence ID" value="ABC25245.1"/>
    <property type="molecule type" value="Genomic_DNA"/>
</dbReference>
<dbReference type="InterPro" id="IPR007435">
    <property type="entry name" value="DUF484"/>
</dbReference>
<dbReference type="PANTHER" id="PTHR38765">
    <property type="entry name" value="DUF484 DOMAIN-CONTAINING PROTEIN"/>
    <property type="match status" value="1"/>
</dbReference>
<evidence type="ECO:0000313" key="1">
    <source>
        <dbReference type="EMBL" id="ABC25245.1"/>
    </source>
</evidence>